<feature type="transmembrane region" description="Helical" evidence="7">
    <location>
        <begin position="226"/>
        <end position="248"/>
    </location>
</feature>
<keyword evidence="4 7" id="KW-0812">Transmembrane</keyword>
<feature type="transmembrane region" description="Helical" evidence="7">
    <location>
        <begin position="254"/>
        <end position="274"/>
    </location>
</feature>
<dbReference type="AlphaFoldDB" id="A0A0B3BMR2"/>
<evidence type="ECO:0000256" key="5">
    <source>
        <dbReference type="ARBA" id="ARBA00022989"/>
    </source>
</evidence>
<accession>A0A0B3BMR2</accession>
<keyword evidence="3" id="KW-1003">Cell membrane</keyword>
<feature type="transmembrane region" description="Helical" evidence="7">
    <location>
        <begin position="286"/>
        <end position="306"/>
    </location>
</feature>
<dbReference type="Pfam" id="PF03547">
    <property type="entry name" value="Mem_trans"/>
    <property type="match status" value="1"/>
</dbReference>
<organism evidence="8 10">
    <name type="scientific">Pseudomonas flexibilis</name>
    <dbReference type="NCBI Taxonomy" id="706570"/>
    <lineage>
        <taxon>Bacteria</taxon>
        <taxon>Pseudomonadati</taxon>
        <taxon>Pseudomonadota</taxon>
        <taxon>Gammaproteobacteria</taxon>
        <taxon>Pseudomonadales</taxon>
        <taxon>Pseudomonadaceae</taxon>
        <taxon>Pseudomonas</taxon>
    </lineage>
</organism>
<dbReference type="PANTHER" id="PTHR36838">
    <property type="entry name" value="AUXIN EFFLUX CARRIER FAMILY PROTEIN"/>
    <property type="match status" value="1"/>
</dbReference>
<comment type="subcellular location">
    <subcellularLocation>
        <location evidence="1">Membrane</location>
        <topology evidence="1">Multi-pass membrane protein</topology>
    </subcellularLocation>
</comment>
<accession>A0A0B2DB48</accession>
<dbReference type="EMBL" id="FTMC01000009">
    <property type="protein sequence ID" value="SIQ69535.1"/>
    <property type="molecule type" value="Genomic_DNA"/>
</dbReference>
<evidence type="ECO:0000313" key="9">
    <source>
        <dbReference type="EMBL" id="SIQ69535.1"/>
    </source>
</evidence>
<dbReference type="PANTHER" id="PTHR36838:SF3">
    <property type="entry name" value="TRANSPORTER AUXIN EFFLUX CARRIER EC FAMILY"/>
    <property type="match status" value="1"/>
</dbReference>
<dbReference type="GO" id="GO:0016020">
    <property type="term" value="C:membrane"/>
    <property type="evidence" value="ECO:0007669"/>
    <property type="project" value="UniProtKB-SubCell"/>
</dbReference>
<dbReference type="OrthoDB" id="9810457at2"/>
<feature type="transmembrane region" description="Helical" evidence="7">
    <location>
        <begin position="124"/>
        <end position="144"/>
    </location>
</feature>
<feature type="transmembrane region" description="Helical" evidence="7">
    <location>
        <begin position="34"/>
        <end position="53"/>
    </location>
</feature>
<evidence type="ECO:0000256" key="2">
    <source>
        <dbReference type="ARBA" id="ARBA00022448"/>
    </source>
</evidence>
<protein>
    <submittedName>
        <fullName evidence="8">Transporter</fullName>
    </submittedName>
</protein>
<evidence type="ECO:0000256" key="3">
    <source>
        <dbReference type="ARBA" id="ARBA00022475"/>
    </source>
</evidence>
<feature type="transmembrane region" description="Helical" evidence="7">
    <location>
        <begin position="165"/>
        <end position="182"/>
    </location>
</feature>
<keyword evidence="6 7" id="KW-0472">Membrane</keyword>
<feature type="transmembrane region" description="Helical" evidence="7">
    <location>
        <begin position="6"/>
        <end position="22"/>
    </location>
</feature>
<feature type="transmembrane region" description="Helical" evidence="7">
    <location>
        <begin position="194"/>
        <end position="214"/>
    </location>
</feature>
<evidence type="ECO:0000256" key="6">
    <source>
        <dbReference type="ARBA" id="ARBA00023136"/>
    </source>
</evidence>
<feature type="transmembrane region" description="Helical" evidence="7">
    <location>
        <begin position="65"/>
        <end position="85"/>
    </location>
</feature>
<gene>
    <name evidence="8" type="ORF">PT85_06780</name>
    <name evidence="9" type="ORF">SAMN05421672_10915</name>
</gene>
<dbReference type="Proteomes" id="UP000030980">
    <property type="component" value="Unassembled WGS sequence"/>
</dbReference>
<sequence>MLSVVTIVLPVFALILIGYVCRRTNRLGPHAASELNRFVVWLALPALLFSVTANSSWERLWQPGFLLAFGGSALVVFLLALVWRIRKGAAADAQLDALGAAYANTGYVGIPLCIIVFGENGLEPALIASLVVVCGIFALALVGVEVALQGEKALGPALRKVSRALAGNPLVVAPVLGALWAWGGVPLPKPASDLLSILGAATTPCALVSLGLFLAHKQQESTPGVLPLVAMKLILQPLLAWYVAFEWLELPTLWAHSAVLLAALPTGTGPYMLAEYYQRSGARVSRVVLYSTLGSLLTLSLCLIWLGY</sequence>
<dbReference type="GO" id="GO:0055085">
    <property type="term" value="P:transmembrane transport"/>
    <property type="evidence" value="ECO:0007669"/>
    <property type="project" value="InterPro"/>
</dbReference>
<dbReference type="PATRIC" id="fig|706570.3.peg.986"/>
<evidence type="ECO:0000313" key="11">
    <source>
        <dbReference type="Proteomes" id="UP000186079"/>
    </source>
</evidence>
<evidence type="ECO:0000256" key="4">
    <source>
        <dbReference type="ARBA" id="ARBA00022692"/>
    </source>
</evidence>
<keyword evidence="10" id="KW-1185">Reference proteome</keyword>
<dbReference type="EMBL" id="JTAK01000002">
    <property type="protein sequence ID" value="KHO65743.1"/>
    <property type="molecule type" value="Genomic_DNA"/>
</dbReference>
<name>A0A0B3BMR2_9PSED</name>
<keyword evidence="2" id="KW-0813">Transport</keyword>
<evidence type="ECO:0000256" key="1">
    <source>
        <dbReference type="ARBA" id="ARBA00004141"/>
    </source>
</evidence>
<feature type="transmembrane region" description="Helical" evidence="7">
    <location>
        <begin position="97"/>
        <end position="118"/>
    </location>
</feature>
<evidence type="ECO:0000313" key="10">
    <source>
        <dbReference type="Proteomes" id="UP000030980"/>
    </source>
</evidence>
<dbReference type="Proteomes" id="UP000186079">
    <property type="component" value="Unassembled WGS sequence"/>
</dbReference>
<dbReference type="STRING" id="706570.PT85_06780"/>
<reference evidence="9 11" key="2">
    <citation type="submission" date="2017-01" db="EMBL/GenBank/DDBJ databases">
        <authorList>
            <person name="Mah S.A."/>
            <person name="Swanson W.J."/>
            <person name="Moy G.W."/>
            <person name="Vacquier V.D."/>
        </authorList>
    </citation>
    <scope>NUCLEOTIDE SEQUENCE [LARGE SCALE GENOMIC DNA]</scope>
    <source>
        <strain evidence="9 11">ATCC 29606</strain>
    </source>
</reference>
<reference evidence="8 10" key="1">
    <citation type="submission" date="2014-11" db="EMBL/GenBank/DDBJ databases">
        <title>Genome sequence of Pseudomonas tuomuerensis JCM 14085.</title>
        <authorList>
            <person name="Shin S.-K."/>
            <person name="Yi H."/>
        </authorList>
    </citation>
    <scope>NUCLEOTIDE SEQUENCE [LARGE SCALE GENOMIC DNA]</scope>
    <source>
        <strain evidence="8 10">JCM 14085</strain>
    </source>
</reference>
<evidence type="ECO:0000256" key="7">
    <source>
        <dbReference type="SAM" id="Phobius"/>
    </source>
</evidence>
<dbReference type="InterPro" id="IPR004776">
    <property type="entry name" value="Mem_transp_PIN-like"/>
</dbReference>
<proteinExistence type="predicted"/>
<keyword evidence="5 7" id="KW-1133">Transmembrane helix</keyword>
<evidence type="ECO:0000313" key="8">
    <source>
        <dbReference type="EMBL" id="KHO65743.1"/>
    </source>
</evidence>
<dbReference type="RefSeq" id="WP_039560202.1">
    <property type="nucleotide sequence ID" value="NZ_FMUP01000001.1"/>
</dbReference>